<dbReference type="STRING" id="2282107.A0A286UEB7"/>
<evidence type="ECO:0000313" key="2">
    <source>
        <dbReference type="EMBL" id="PAV17835.1"/>
    </source>
</evidence>
<feature type="domain" description="DUF6699" evidence="1">
    <location>
        <begin position="111"/>
        <end position="229"/>
    </location>
</feature>
<keyword evidence="3" id="KW-1185">Reference proteome</keyword>
<dbReference type="Pfam" id="PF20415">
    <property type="entry name" value="DUF6699"/>
    <property type="match status" value="1"/>
</dbReference>
<evidence type="ECO:0000313" key="3">
    <source>
        <dbReference type="Proteomes" id="UP000217199"/>
    </source>
</evidence>
<reference evidence="2 3" key="1">
    <citation type="journal article" date="2017" name="Mol. Ecol.">
        <title>Comparative and population genomic landscape of Phellinus noxius: A hypervariable fungus causing root rot in trees.</title>
        <authorList>
            <person name="Chung C.L."/>
            <person name="Lee T.J."/>
            <person name="Akiba M."/>
            <person name="Lee H.H."/>
            <person name="Kuo T.H."/>
            <person name="Liu D."/>
            <person name="Ke H.M."/>
            <person name="Yokoi T."/>
            <person name="Roa M.B."/>
            <person name="Lu M.J."/>
            <person name="Chang Y.Y."/>
            <person name="Ann P.J."/>
            <person name="Tsai J.N."/>
            <person name="Chen C.Y."/>
            <person name="Tzean S.S."/>
            <person name="Ota Y."/>
            <person name="Hattori T."/>
            <person name="Sahashi N."/>
            <person name="Liou R.F."/>
            <person name="Kikuchi T."/>
            <person name="Tsai I.J."/>
        </authorList>
    </citation>
    <scope>NUCLEOTIDE SEQUENCE [LARGE SCALE GENOMIC DNA]</scope>
    <source>
        <strain evidence="2 3">FFPRI411160</strain>
    </source>
</reference>
<gene>
    <name evidence="2" type="ORF">PNOK_0632100</name>
</gene>
<evidence type="ECO:0000259" key="1">
    <source>
        <dbReference type="Pfam" id="PF20415"/>
    </source>
</evidence>
<organism evidence="2 3">
    <name type="scientific">Pyrrhoderma noxium</name>
    <dbReference type="NCBI Taxonomy" id="2282107"/>
    <lineage>
        <taxon>Eukaryota</taxon>
        <taxon>Fungi</taxon>
        <taxon>Dikarya</taxon>
        <taxon>Basidiomycota</taxon>
        <taxon>Agaricomycotina</taxon>
        <taxon>Agaricomycetes</taxon>
        <taxon>Hymenochaetales</taxon>
        <taxon>Hymenochaetaceae</taxon>
        <taxon>Pyrrhoderma</taxon>
    </lineage>
</organism>
<comment type="caution">
    <text evidence="2">The sequence shown here is derived from an EMBL/GenBank/DDBJ whole genome shotgun (WGS) entry which is preliminary data.</text>
</comment>
<dbReference type="AlphaFoldDB" id="A0A286UEB7"/>
<protein>
    <submittedName>
        <fullName evidence="2">Ectomycorrhiza-regulated small secreted</fullName>
    </submittedName>
</protein>
<proteinExistence type="predicted"/>
<dbReference type="Proteomes" id="UP000217199">
    <property type="component" value="Unassembled WGS sequence"/>
</dbReference>
<sequence>MCFLRRGDACACHRPDRHCSPYSRVNSCYSTYPFSATGVVYKGPQCRHRCSHSHYHHPLQPDRAVSRSPEPSCTLQTRVNPLLKNADHIIVDLSLPESEFSALMKKTNSKVTDATGISLQCEATNPIVKELQITCEEFGKFEKDWKMSISSERTITVEFLLRAIHKAMRTQITCSEWNRMSDSEKAHVNKSYARRLGVSTAWSEPFGSIRRVDVLKDKFYFGGLKPEKDDDPKNFKLSVKEK</sequence>
<dbReference type="InParanoid" id="A0A286UEB7"/>
<dbReference type="InterPro" id="IPR046522">
    <property type="entry name" value="DUF6699"/>
</dbReference>
<dbReference type="EMBL" id="NBII01000006">
    <property type="protein sequence ID" value="PAV17835.1"/>
    <property type="molecule type" value="Genomic_DNA"/>
</dbReference>
<accession>A0A286UEB7</accession>
<dbReference type="OrthoDB" id="3251728at2759"/>
<name>A0A286UEB7_9AGAM</name>